<dbReference type="Proteomes" id="UP000610124">
    <property type="component" value="Unassembled WGS sequence"/>
</dbReference>
<dbReference type="RefSeq" id="WP_232543270.1">
    <property type="nucleotide sequence ID" value="NZ_BMUB01000024.1"/>
</dbReference>
<dbReference type="AlphaFoldDB" id="A0A8H9HYX8"/>
<organism evidence="2 3">
    <name type="scientific">Kitasatospora aureofaciens</name>
    <name type="common">Streptomyces aureofaciens</name>
    <dbReference type="NCBI Taxonomy" id="1894"/>
    <lineage>
        <taxon>Bacteria</taxon>
        <taxon>Bacillati</taxon>
        <taxon>Actinomycetota</taxon>
        <taxon>Actinomycetes</taxon>
        <taxon>Kitasatosporales</taxon>
        <taxon>Streptomycetaceae</taxon>
        <taxon>Kitasatospora</taxon>
    </lineage>
</organism>
<evidence type="ECO:0000313" key="3">
    <source>
        <dbReference type="Proteomes" id="UP000610124"/>
    </source>
</evidence>
<feature type="compositionally biased region" description="Basic and acidic residues" evidence="1">
    <location>
        <begin position="12"/>
        <end position="22"/>
    </location>
</feature>
<gene>
    <name evidence="2" type="ORF">GCM10010502_64030</name>
</gene>
<comment type="caution">
    <text evidence="2">The sequence shown here is derived from an EMBL/GenBank/DDBJ whole genome shotgun (WGS) entry which is preliminary data.</text>
</comment>
<sequence length="43" mass="4776">MDPAFRPGAWLRKQDKARTDGKLTDQQTALLNALPRHAETVTG</sequence>
<reference evidence="2" key="1">
    <citation type="journal article" date="2014" name="Int. J. Syst. Evol. Microbiol.">
        <title>Complete genome sequence of Corynebacterium casei LMG S-19264T (=DSM 44701T), isolated from a smear-ripened cheese.</title>
        <authorList>
            <consortium name="US DOE Joint Genome Institute (JGI-PGF)"/>
            <person name="Walter F."/>
            <person name="Albersmeier A."/>
            <person name="Kalinowski J."/>
            <person name="Ruckert C."/>
        </authorList>
    </citation>
    <scope>NUCLEOTIDE SEQUENCE</scope>
    <source>
        <strain evidence="2">JCM 4434</strain>
    </source>
</reference>
<evidence type="ECO:0000313" key="2">
    <source>
        <dbReference type="EMBL" id="GGV00707.1"/>
    </source>
</evidence>
<proteinExistence type="predicted"/>
<name>A0A8H9HYX8_KITAU</name>
<protein>
    <submittedName>
        <fullName evidence="2">Uncharacterized protein</fullName>
    </submittedName>
</protein>
<dbReference type="GeneID" id="97490483"/>
<reference evidence="2" key="2">
    <citation type="submission" date="2020-09" db="EMBL/GenBank/DDBJ databases">
        <authorList>
            <person name="Sun Q."/>
            <person name="Ohkuma M."/>
        </authorList>
    </citation>
    <scope>NUCLEOTIDE SEQUENCE</scope>
    <source>
        <strain evidence="2">JCM 4434</strain>
    </source>
</reference>
<accession>A0A8H9HYX8</accession>
<dbReference type="EMBL" id="BMUB01000024">
    <property type="protein sequence ID" value="GGV00707.1"/>
    <property type="molecule type" value="Genomic_DNA"/>
</dbReference>
<evidence type="ECO:0000256" key="1">
    <source>
        <dbReference type="SAM" id="MobiDB-lite"/>
    </source>
</evidence>
<feature type="region of interest" description="Disordered" evidence="1">
    <location>
        <begin position="1"/>
        <end position="22"/>
    </location>
</feature>